<gene>
    <name evidence="2" type="ORF">AVDCRST_MAG08-2035</name>
</gene>
<feature type="region of interest" description="Disordered" evidence="1">
    <location>
        <begin position="1"/>
        <end position="240"/>
    </location>
</feature>
<evidence type="ECO:0000313" key="2">
    <source>
        <dbReference type="EMBL" id="CAA9249381.1"/>
    </source>
</evidence>
<dbReference type="AlphaFoldDB" id="A0A6J4IDT3"/>
<reference evidence="2" key="1">
    <citation type="submission" date="2020-02" db="EMBL/GenBank/DDBJ databases">
        <authorList>
            <person name="Meier V. D."/>
        </authorList>
    </citation>
    <scope>NUCLEOTIDE SEQUENCE</scope>
    <source>
        <strain evidence="2">AVDCRST_MAG08</strain>
    </source>
</reference>
<feature type="compositionally biased region" description="Basic residues" evidence="1">
    <location>
        <begin position="128"/>
        <end position="138"/>
    </location>
</feature>
<feature type="compositionally biased region" description="Basic residues" evidence="1">
    <location>
        <begin position="150"/>
        <end position="161"/>
    </location>
</feature>
<organism evidence="2">
    <name type="scientific">uncultured Acetobacteraceae bacterium</name>
    <dbReference type="NCBI Taxonomy" id="169975"/>
    <lineage>
        <taxon>Bacteria</taxon>
        <taxon>Pseudomonadati</taxon>
        <taxon>Pseudomonadota</taxon>
        <taxon>Alphaproteobacteria</taxon>
        <taxon>Acetobacterales</taxon>
        <taxon>Acetobacteraceae</taxon>
        <taxon>environmental samples</taxon>
    </lineage>
</organism>
<name>A0A6J4IDT3_9PROT</name>
<accession>A0A6J4IDT3</accession>
<feature type="region of interest" description="Disordered" evidence="1">
    <location>
        <begin position="270"/>
        <end position="322"/>
    </location>
</feature>
<feature type="compositionally biased region" description="Basic and acidic residues" evidence="1">
    <location>
        <begin position="79"/>
        <end position="98"/>
    </location>
</feature>
<dbReference type="EMBL" id="CADCTG010000165">
    <property type="protein sequence ID" value="CAA9249381.1"/>
    <property type="molecule type" value="Genomic_DNA"/>
</dbReference>
<feature type="non-terminal residue" evidence="2">
    <location>
        <position position="1"/>
    </location>
</feature>
<sequence length="322" mass="35131">GSFAPRPARARRRRTRRRRTGAGFPVPRRDHHSRRRRGGSDGHHHPHPRRQHGAPPRPARGGGGDRARQRRHAAPHPDAPGRPHAHGDERGHGGERHPVPPPALRDPRQLRAARPGVRRRHDADRPARLPRGRPRRVHGGAEARGGQAQPRHRRPLLRRQPLRPLGARRGGRAGDDRGVPRHGAGHRRADGRAHRPALRPGDQHRALHPRRARGGLRRQQPAAPARPPAVADHGRSRLPGHRHERLARAVRAGGHAGAGAGGDLRRAAQRVAGGAPARPLRRPADRAGVGRARHPRLPPPLPGRRGRALAAGHPGGRGLRGL</sequence>
<proteinExistence type="predicted"/>
<feature type="non-terminal residue" evidence="2">
    <location>
        <position position="322"/>
    </location>
</feature>
<protein>
    <submittedName>
        <fullName evidence="2">Tricarboxylate transport protein TctC</fullName>
    </submittedName>
</protein>
<feature type="compositionally biased region" description="Basic residues" evidence="1">
    <location>
        <begin position="206"/>
        <end position="216"/>
    </location>
</feature>
<feature type="compositionally biased region" description="Gly residues" evidence="1">
    <location>
        <begin position="313"/>
        <end position="322"/>
    </location>
</feature>
<evidence type="ECO:0000256" key="1">
    <source>
        <dbReference type="SAM" id="MobiDB-lite"/>
    </source>
</evidence>
<feature type="compositionally biased region" description="Basic residues" evidence="1">
    <location>
        <begin position="8"/>
        <end position="20"/>
    </location>
</feature>